<reference evidence="1 2" key="1">
    <citation type="submission" date="2024-04" db="EMBL/GenBank/DDBJ databases">
        <title>Tritrichomonas musculus Genome.</title>
        <authorList>
            <person name="Alves-Ferreira E."/>
            <person name="Grigg M."/>
            <person name="Lorenzi H."/>
            <person name="Galac M."/>
        </authorList>
    </citation>
    <scope>NUCLEOTIDE SEQUENCE [LARGE SCALE GENOMIC DNA]</scope>
    <source>
        <strain evidence="1 2">EAF2021</strain>
    </source>
</reference>
<evidence type="ECO:0000313" key="2">
    <source>
        <dbReference type="Proteomes" id="UP001470230"/>
    </source>
</evidence>
<comment type="caution">
    <text evidence="1">The sequence shown here is derived from an EMBL/GenBank/DDBJ whole genome shotgun (WGS) entry which is preliminary data.</text>
</comment>
<keyword evidence="2" id="KW-1185">Reference proteome</keyword>
<evidence type="ECO:0000313" key="1">
    <source>
        <dbReference type="EMBL" id="KAK8844906.1"/>
    </source>
</evidence>
<dbReference type="Proteomes" id="UP001470230">
    <property type="component" value="Unassembled WGS sequence"/>
</dbReference>
<proteinExistence type="predicted"/>
<organism evidence="1 2">
    <name type="scientific">Tritrichomonas musculus</name>
    <dbReference type="NCBI Taxonomy" id="1915356"/>
    <lineage>
        <taxon>Eukaryota</taxon>
        <taxon>Metamonada</taxon>
        <taxon>Parabasalia</taxon>
        <taxon>Tritrichomonadida</taxon>
        <taxon>Tritrichomonadidae</taxon>
        <taxon>Tritrichomonas</taxon>
    </lineage>
</organism>
<protein>
    <submittedName>
        <fullName evidence="1">Uncharacterized protein</fullName>
    </submittedName>
</protein>
<gene>
    <name evidence="1" type="ORF">M9Y10_021079</name>
</gene>
<accession>A0ABR2HDU0</accession>
<dbReference type="EMBL" id="JAPFFF010000031">
    <property type="protein sequence ID" value="KAK8844906.1"/>
    <property type="molecule type" value="Genomic_DNA"/>
</dbReference>
<sequence>MPPKVASIFGGGSRAKKLEIKKVSETNEEMINLDSELTQSEKQYEEILSSRIKIEDKKKPKYIFAALEKADERKAFADEMKNLNLEREIKKLEEKNGPFIRFFTDRDEEPVEVPEEEILYNEKLETGEIEKIEPEQIDFEGMKRRYMERLETSDILKLKASSKKLKIIYNFGQMMNSKDE</sequence>
<name>A0ABR2HDU0_9EUKA</name>